<feature type="transmembrane region" description="Helical" evidence="1">
    <location>
        <begin position="20"/>
        <end position="42"/>
    </location>
</feature>
<keyword evidence="3" id="KW-1185">Reference proteome</keyword>
<sequence length="248" mass="28112">MVIMMVKGWQIFWRKHHVALLVFVGVTVLYTAIGIASMYGMASSSHVGLAQYQQRSANSEFSSHRTLLHTLGIVGLIWIIGRKFQINLTQGGLSDRLRWRFNLQWTAALALWGTLLNVINSIATFDTYTSIYAIAGPLPLKLTVLFLWCFGWYWSFGLVVVRLVQWSPSAQQGLLYVFLAGLMGEMLLIRFGSTDYRSFANPLNWQYLIPQWLALHPLYEVLVVGIVTALILWWTLARPIAVSDTATQ</sequence>
<dbReference type="STRING" id="1423792.FD09_GL001766"/>
<evidence type="ECO:0000256" key="1">
    <source>
        <dbReference type="SAM" id="Phobius"/>
    </source>
</evidence>
<name>A0A0R1N9V8_9LACO</name>
<dbReference type="PATRIC" id="fig|1423792.3.peg.1790"/>
<keyword evidence="1" id="KW-0812">Transmembrane</keyword>
<feature type="transmembrane region" description="Helical" evidence="1">
    <location>
        <begin position="101"/>
        <end position="122"/>
    </location>
</feature>
<dbReference type="EMBL" id="AZEC01000003">
    <property type="protein sequence ID" value="KRL13739.1"/>
    <property type="molecule type" value="Genomic_DNA"/>
</dbReference>
<evidence type="ECO:0000313" key="3">
    <source>
        <dbReference type="Proteomes" id="UP000051330"/>
    </source>
</evidence>
<keyword evidence="1" id="KW-1133">Transmembrane helix</keyword>
<reference evidence="2 3" key="1">
    <citation type="journal article" date="2015" name="Genome Announc.">
        <title>Expanding the biotechnology potential of lactobacilli through comparative genomics of 213 strains and associated genera.</title>
        <authorList>
            <person name="Sun Z."/>
            <person name="Harris H.M."/>
            <person name="McCann A."/>
            <person name="Guo C."/>
            <person name="Argimon S."/>
            <person name="Zhang W."/>
            <person name="Yang X."/>
            <person name="Jeffery I.B."/>
            <person name="Cooney J.C."/>
            <person name="Kagawa T.F."/>
            <person name="Liu W."/>
            <person name="Song Y."/>
            <person name="Salvetti E."/>
            <person name="Wrobel A."/>
            <person name="Rasinkangas P."/>
            <person name="Parkhill J."/>
            <person name="Rea M.C."/>
            <person name="O'Sullivan O."/>
            <person name="Ritari J."/>
            <person name="Douillard F.P."/>
            <person name="Paul Ross R."/>
            <person name="Yang R."/>
            <person name="Briner A.E."/>
            <person name="Felis G.E."/>
            <person name="de Vos W.M."/>
            <person name="Barrangou R."/>
            <person name="Klaenhammer T.R."/>
            <person name="Caufield P.W."/>
            <person name="Cui Y."/>
            <person name="Zhang H."/>
            <person name="O'Toole P.W."/>
        </authorList>
    </citation>
    <scope>NUCLEOTIDE SEQUENCE [LARGE SCALE GENOMIC DNA]</scope>
    <source>
        <strain evidence="2 3">DSM 12744</strain>
    </source>
</reference>
<dbReference type="Proteomes" id="UP000051330">
    <property type="component" value="Unassembled WGS sequence"/>
</dbReference>
<accession>A0A0R1N9V8</accession>
<dbReference type="AlphaFoldDB" id="A0A0R1N9V8"/>
<comment type="caution">
    <text evidence="2">The sequence shown here is derived from an EMBL/GenBank/DDBJ whole genome shotgun (WGS) entry which is preliminary data.</text>
</comment>
<organism evidence="2 3">
    <name type="scientific">Schleiferilactobacillus perolens DSM 12744</name>
    <dbReference type="NCBI Taxonomy" id="1423792"/>
    <lineage>
        <taxon>Bacteria</taxon>
        <taxon>Bacillati</taxon>
        <taxon>Bacillota</taxon>
        <taxon>Bacilli</taxon>
        <taxon>Lactobacillales</taxon>
        <taxon>Lactobacillaceae</taxon>
        <taxon>Schleiferilactobacillus</taxon>
    </lineage>
</organism>
<gene>
    <name evidence="2" type="ORF">FD09_GL001766</name>
</gene>
<protein>
    <submittedName>
        <fullName evidence="2">Uncharacterized protein</fullName>
    </submittedName>
</protein>
<evidence type="ECO:0000313" key="2">
    <source>
        <dbReference type="EMBL" id="KRL13739.1"/>
    </source>
</evidence>
<feature type="transmembrane region" description="Helical" evidence="1">
    <location>
        <begin position="212"/>
        <end position="234"/>
    </location>
</feature>
<feature type="transmembrane region" description="Helical" evidence="1">
    <location>
        <begin position="142"/>
        <end position="161"/>
    </location>
</feature>
<proteinExistence type="predicted"/>
<feature type="transmembrane region" description="Helical" evidence="1">
    <location>
        <begin position="62"/>
        <end position="80"/>
    </location>
</feature>
<keyword evidence="1" id="KW-0472">Membrane</keyword>
<feature type="transmembrane region" description="Helical" evidence="1">
    <location>
        <begin position="173"/>
        <end position="192"/>
    </location>
</feature>